<comment type="caution">
    <text evidence="1">The sequence shown here is derived from an EMBL/GenBank/DDBJ whole genome shotgun (WGS) entry which is preliminary data.</text>
</comment>
<sequence>MQKIKNSIVDRMIAQKCTANEINFLIYVSAYQDITGRVTGVHYKDVCDATGMSIQGYYDTKASLEEKGFIVCEKCDYSDCDITIVGNAYDGEKYNRGGYINTSHNIFSQNEFYQLKAGAKLLALKLLIISFSGKGFFEIGVKKFYDKENGYQTRFGVGKRVMRSYLMSLKPFFSIVIKDGKYYITPKKNVHKNATSGAEVERYREKAVEVVLRRNRIKETGTGKEELYNLFKQYDAKAETEGIHLVSLMDRVVKKSLEIINQGKTWIKYKIVNIKLIHKLLRENWSQPYKQKEPMPGSYELPELTPQGTGFAELYYQATHPGNQCTSDQRQRYKNKFNNFKQRNYDFEALERMLLLNDVPESSTSKA</sequence>
<reference evidence="1 2" key="1">
    <citation type="submission" date="2018-08" db="EMBL/GenBank/DDBJ databases">
        <title>A genome reference for cultivated species of the human gut microbiota.</title>
        <authorList>
            <person name="Zou Y."/>
            <person name="Xue W."/>
            <person name="Luo G."/>
        </authorList>
    </citation>
    <scope>NUCLEOTIDE SEQUENCE [LARGE SCALE GENOMIC DNA]</scope>
    <source>
        <strain evidence="1 2">AF22-12AC</strain>
    </source>
</reference>
<organism evidence="1 2">
    <name type="scientific">Roseburia hominis</name>
    <dbReference type="NCBI Taxonomy" id="301301"/>
    <lineage>
        <taxon>Bacteria</taxon>
        <taxon>Bacillati</taxon>
        <taxon>Bacillota</taxon>
        <taxon>Clostridia</taxon>
        <taxon>Lachnospirales</taxon>
        <taxon>Lachnospiraceae</taxon>
        <taxon>Roseburia</taxon>
    </lineage>
</organism>
<gene>
    <name evidence="1" type="ORF">DWX93_03530</name>
</gene>
<protein>
    <submittedName>
        <fullName evidence="1">Uncharacterized protein</fullName>
    </submittedName>
</protein>
<dbReference type="EMBL" id="QRVL01000001">
    <property type="protein sequence ID" value="RGS42407.1"/>
    <property type="molecule type" value="Genomic_DNA"/>
</dbReference>
<proteinExistence type="predicted"/>
<evidence type="ECO:0000313" key="1">
    <source>
        <dbReference type="EMBL" id="RGS42407.1"/>
    </source>
</evidence>
<evidence type="ECO:0000313" key="2">
    <source>
        <dbReference type="Proteomes" id="UP000266172"/>
    </source>
</evidence>
<dbReference type="Proteomes" id="UP000266172">
    <property type="component" value="Unassembled WGS sequence"/>
</dbReference>
<name>A0A395VAR6_9FIRM</name>
<dbReference type="AlphaFoldDB" id="A0A395VAR6"/>
<accession>A0A395VAR6</accession>
<dbReference type="RefSeq" id="WP_118096646.1">
    <property type="nucleotide sequence ID" value="NZ_DBFVHP010000002.1"/>
</dbReference>